<proteinExistence type="predicted"/>
<reference evidence="2 3" key="1">
    <citation type="submission" date="2018-06" db="EMBL/GenBank/DDBJ databases">
        <title>Complete Genomes of Monosporascus.</title>
        <authorList>
            <person name="Robinson A.J."/>
            <person name="Natvig D.O."/>
        </authorList>
    </citation>
    <scope>NUCLEOTIDE SEQUENCE [LARGE SCALE GENOMIC DNA]</scope>
    <source>
        <strain evidence="2 3">CBS 609.92</strain>
    </source>
</reference>
<evidence type="ECO:0000256" key="1">
    <source>
        <dbReference type="SAM" id="MobiDB-lite"/>
    </source>
</evidence>
<organism evidence="2 3">
    <name type="scientific">Monosporascus cannonballus</name>
    <dbReference type="NCBI Taxonomy" id="155416"/>
    <lineage>
        <taxon>Eukaryota</taxon>
        <taxon>Fungi</taxon>
        <taxon>Dikarya</taxon>
        <taxon>Ascomycota</taxon>
        <taxon>Pezizomycotina</taxon>
        <taxon>Sordariomycetes</taxon>
        <taxon>Xylariomycetidae</taxon>
        <taxon>Xylariales</taxon>
        <taxon>Xylariales incertae sedis</taxon>
        <taxon>Monosporascus</taxon>
    </lineage>
</organism>
<gene>
    <name evidence="2" type="ORF">DL762_001789</name>
</gene>
<sequence>MPAPTPTPIPTFVPALSPDSDSARGLEELVDSGVTLEASEGSEVVLGAVLLDGVPVVVHDCKLVVDGLVVDELVLDDTEVTTT</sequence>
<name>A0ABY0HFS8_9PEZI</name>
<accession>A0ABY0HFS8</accession>
<feature type="compositionally biased region" description="Pro residues" evidence="1">
    <location>
        <begin position="1"/>
        <end position="11"/>
    </location>
</feature>
<keyword evidence="3" id="KW-1185">Reference proteome</keyword>
<dbReference type="EMBL" id="QJNS01000031">
    <property type="protein sequence ID" value="RYO92131.1"/>
    <property type="molecule type" value="Genomic_DNA"/>
</dbReference>
<comment type="caution">
    <text evidence="2">The sequence shown here is derived from an EMBL/GenBank/DDBJ whole genome shotgun (WGS) entry which is preliminary data.</text>
</comment>
<evidence type="ECO:0000313" key="2">
    <source>
        <dbReference type="EMBL" id="RYO92131.1"/>
    </source>
</evidence>
<dbReference type="Proteomes" id="UP000294003">
    <property type="component" value="Unassembled WGS sequence"/>
</dbReference>
<feature type="region of interest" description="Disordered" evidence="1">
    <location>
        <begin position="1"/>
        <end position="20"/>
    </location>
</feature>
<evidence type="ECO:0000313" key="3">
    <source>
        <dbReference type="Proteomes" id="UP000294003"/>
    </source>
</evidence>
<protein>
    <submittedName>
        <fullName evidence="2">Uncharacterized protein</fullName>
    </submittedName>
</protein>